<dbReference type="Proteomes" id="UP001305498">
    <property type="component" value="Chromosome"/>
</dbReference>
<dbReference type="KEGG" id="mbet:N8K70_10995"/>
<dbReference type="RefSeq" id="WP_317138387.1">
    <property type="nucleotide sequence ID" value="NZ_CP118157.1"/>
</dbReference>
<evidence type="ECO:0000313" key="1">
    <source>
        <dbReference type="EMBL" id="WOF21909.1"/>
    </source>
</evidence>
<sequence length="363" mass="39484">MAGSTFAHCGDAWGFLGRALDSLLHGDVGGAVHLTYYAELRAALSLLAGEGIYVGNRTHFAISSIGVQPFGGSAGTHSVAWQALQAWTDSSRSQDLLGKIIRPGGEPFADWVDSLTAQAARAKIDDLFRLMSLDLRKFDQDHHRRNVVSYNPSRLHPKDMTAEQVRDLATDVWQALEPGRSGTFPVLDDALLPELLRSIYVSIRRKTSWSEWVAELAPASQQGTALLSALQASNSKTQATGLVGAIYESRVAEVNPALYLRPMVARTVLLLRVATGSAIQLVRESGHSSTALRPWLDSLALSRGYWSDESPLEDALDLWADVELAIEEAEVADVDSLHGLLRGLPTATRTFGQAERVPVWSFA</sequence>
<name>A0AA97FGZ2_9MICO</name>
<protein>
    <submittedName>
        <fullName evidence="1">Uncharacterized protein</fullName>
    </submittedName>
</protein>
<evidence type="ECO:0000313" key="2">
    <source>
        <dbReference type="Proteomes" id="UP001305498"/>
    </source>
</evidence>
<dbReference type="EMBL" id="CP118157">
    <property type="protein sequence ID" value="WOF21909.1"/>
    <property type="molecule type" value="Genomic_DNA"/>
</dbReference>
<proteinExistence type="predicted"/>
<accession>A0AA97FGZ2</accession>
<dbReference type="AlphaFoldDB" id="A0AA97FGZ2"/>
<keyword evidence="2" id="KW-1185">Reference proteome</keyword>
<gene>
    <name evidence="1" type="ORF">N8K70_10995</name>
</gene>
<organism evidence="1 2">
    <name type="scientific">Microbacterium betulae</name>
    <dbReference type="NCBI Taxonomy" id="2981139"/>
    <lineage>
        <taxon>Bacteria</taxon>
        <taxon>Bacillati</taxon>
        <taxon>Actinomycetota</taxon>
        <taxon>Actinomycetes</taxon>
        <taxon>Micrococcales</taxon>
        <taxon>Microbacteriaceae</taxon>
        <taxon>Microbacterium</taxon>
    </lineage>
</organism>
<reference evidence="1 2" key="1">
    <citation type="submission" date="2023-02" db="EMBL/GenBank/DDBJ databases">
        <title>Microbacterium betulae sp. nov., isolated from birch wood.</title>
        <authorList>
            <person name="Pasciak M."/>
            <person name="Pawlik K.J."/>
            <person name="Martynowski D."/>
            <person name="Laczmanski L."/>
            <person name="Ciekot J."/>
            <person name="Szponar B."/>
            <person name="Wojcik-Fatla A."/>
            <person name="Mackiewicz B."/>
            <person name="Farian E."/>
            <person name="Cholewa G."/>
            <person name="Cholewa A."/>
            <person name="Dutkiewicz J."/>
        </authorList>
    </citation>
    <scope>NUCLEOTIDE SEQUENCE [LARGE SCALE GENOMIC DNA]</scope>
    <source>
        <strain evidence="1 2">AB</strain>
    </source>
</reference>